<dbReference type="EMBL" id="CAJNYD010004845">
    <property type="protein sequence ID" value="CAF3642345.1"/>
    <property type="molecule type" value="Genomic_DNA"/>
</dbReference>
<dbReference type="Proteomes" id="UP000663872">
    <property type="component" value="Unassembled WGS sequence"/>
</dbReference>
<dbReference type="FunFam" id="1.10.150.190:FF:000001">
    <property type="entry name" value="Eukaryotic translation initiation factor 2 subunit 1"/>
    <property type="match status" value="1"/>
</dbReference>
<dbReference type="Proteomes" id="UP000663851">
    <property type="component" value="Unassembled WGS sequence"/>
</dbReference>
<evidence type="ECO:0000256" key="6">
    <source>
        <dbReference type="SAM" id="MobiDB-lite"/>
    </source>
</evidence>
<dbReference type="PANTHER" id="PTHR10602:SF0">
    <property type="entry name" value="EUKARYOTIC TRANSLATION INITIATION FACTOR 2 SUBUNIT 1"/>
    <property type="match status" value="1"/>
</dbReference>
<dbReference type="FunFam" id="2.40.50.140:FF:000015">
    <property type="entry name" value="Eukaryotic translation initiation factor 2 subunit alpha"/>
    <property type="match status" value="1"/>
</dbReference>
<evidence type="ECO:0000259" key="7">
    <source>
        <dbReference type="PROSITE" id="PS50126"/>
    </source>
</evidence>
<gene>
    <name evidence="10" type="ORF">FME351_LOCUS22511</name>
    <name evidence="11" type="ORF">GRG538_LOCUS24679</name>
    <name evidence="14" type="ORF">HFQ381_LOCUS24798</name>
    <name evidence="9" type="ORF">KIK155_LOCUS14794</name>
    <name evidence="12" type="ORF">LUA448_LOCUS32520</name>
    <name evidence="16" type="ORF">QYT958_LOCUS20930</name>
    <name evidence="8" type="ORF">TIS948_LOCUS24197</name>
    <name evidence="17" type="ORF">TOA249_LOCUS25782</name>
    <name evidence="15" type="ORF">TSG867_LOCUS25605</name>
    <name evidence="13" type="ORF">UJA718_LOCUS19845</name>
</gene>
<evidence type="ECO:0000256" key="1">
    <source>
        <dbReference type="ARBA" id="ARBA00007223"/>
    </source>
</evidence>
<feature type="compositionally biased region" description="Acidic residues" evidence="6">
    <location>
        <begin position="344"/>
        <end position="354"/>
    </location>
</feature>
<dbReference type="EMBL" id="CAJOBQ010002536">
    <property type="protein sequence ID" value="CAF4565622.1"/>
    <property type="molecule type" value="Genomic_DNA"/>
</dbReference>
<dbReference type="FunFam" id="3.30.70.1130:FF:000001">
    <property type="entry name" value="Eukaryotic translation initiation factor 2 subunit 1"/>
    <property type="match status" value="1"/>
</dbReference>
<evidence type="ECO:0000313" key="18">
    <source>
        <dbReference type="Proteomes" id="UP000663825"/>
    </source>
</evidence>
<dbReference type="Pfam" id="PF07541">
    <property type="entry name" value="EIF_2_alpha"/>
    <property type="match status" value="1"/>
</dbReference>
<dbReference type="GO" id="GO:0003723">
    <property type="term" value="F:RNA binding"/>
    <property type="evidence" value="ECO:0007669"/>
    <property type="project" value="InterPro"/>
</dbReference>
<dbReference type="Proteomes" id="UP000663869">
    <property type="component" value="Unassembled WGS sequence"/>
</dbReference>
<organism evidence="8 18">
    <name type="scientific">Rotaria socialis</name>
    <dbReference type="NCBI Taxonomy" id="392032"/>
    <lineage>
        <taxon>Eukaryota</taxon>
        <taxon>Metazoa</taxon>
        <taxon>Spiralia</taxon>
        <taxon>Gnathifera</taxon>
        <taxon>Rotifera</taxon>
        <taxon>Eurotatoria</taxon>
        <taxon>Bdelloidea</taxon>
        <taxon>Philodinida</taxon>
        <taxon>Philodinidae</taxon>
        <taxon>Rotaria</taxon>
    </lineage>
</organism>
<feature type="compositionally biased region" description="Acidic residues" evidence="6">
    <location>
        <begin position="302"/>
        <end position="311"/>
    </location>
</feature>
<dbReference type="EMBL" id="CAJOBP010003593">
    <property type="protein sequence ID" value="CAF4411384.1"/>
    <property type="molecule type" value="Genomic_DNA"/>
</dbReference>
<evidence type="ECO:0000313" key="11">
    <source>
        <dbReference type="EMBL" id="CAF3641107.1"/>
    </source>
</evidence>
<dbReference type="GO" id="GO:0005850">
    <property type="term" value="C:eukaryotic translation initiation factor 2 complex"/>
    <property type="evidence" value="ECO:0007669"/>
    <property type="project" value="TreeGrafter"/>
</dbReference>
<dbReference type="PROSITE" id="PS50126">
    <property type="entry name" value="S1"/>
    <property type="match status" value="1"/>
</dbReference>
<dbReference type="EMBL" id="CAJNXB010004169">
    <property type="protein sequence ID" value="CAF3361277.1"/>
    <property type="molecule type" value="Genomic_DNA"/>
</dbReference>
<evidence type="ECO:0000256" key="4">
    <source>
        <dbReference type="ARBA" id="ARBA00022917"/>
    </source>
</evidence>
<dbReference type="Gene3D" id="2.40.50.140">
    <property type="entry name" value="Nucleic acid-binding proteins"/>
    <property type="match status" value="1"/>
</dbReference>
<dbReference type="InterPro" id="IPR011488">
    <property type="entry name" value="TIF_2_asu"/>
</dbReference>
<proteinExistence type="inferred from homology"/>
<dbReference type="Proteomes" id="UP000663833">
    <property type="component" value="Unassembled WGS sequence"/>
</dbReference>
<evidence type="ECO:0000313" key="10">
    <source>
        <dbReference type="EMBL" id="CAF3612331.1"/>
    </source>
</evidence>
<evidence type="ECO:0000313" key="12">
    <source>
        <dbReference type="EMBL" id="CAF3642345.1"/>
    </source>
</evidence>
<dbReference type="SUPFAM" id="SSF116742">
    <property type="entry name" value="eIF2alpha middle domain-like"/>
    <property type="match status" value="1"/>
</dbReference>
<keyword evidence="4" id="KW-0648">Protein biosynthesis</keyword>
<dbReference type="InterPro" id="IPR044126">
    <property type="entry name" value="S1_IF2_alpha"/>
</dbReference>
<dbReference type="PANTHER" id="PTHR10602">
    <property type="entry name" value="EUKARYOTIC TRANSLATION INITIATION FACTOR 2 SUBUNIT 1"/>
    <property type="match status" value="1"/>
</dbReference>
<evidence type="ECO:0000313" key="19">
    <source>
        <dbReference type="Proteomes" id="UP000663873"/>
    </source>
</evidence>
<evidence type="ECO:0000313" key="13">
    <source>
        <dbReference type="EMBL" id="CAF4411384.1"/>
    </source>
</evidence>
<dbReference type="Proteomes" id="UP000663838">
    <property type="component" value="Unassembled WGS sequence"/>
</dbReference>
<accession>A0A817WXX7</accession>
<comment type="similarity">
    <text evidence="1">Belongs to the eIF-2-alpha family.</text>
</comment>
<dbReference type="GO" id="GO:0003743">
    <property type="term" value="F:translation initiation factor activity"/>
    <property type="evidence" value="ECO:0007669"/>
    <property type="project" value="UniProtKB-KW"/>
</dbReference>
<dbReference type="SUPFAM" id="SSF50249">
    <property type="entry name" value="Nucleic acid-binding proteins"/>
    <property type="match status" value="1"/>
</dbReference>
<protein>
    <recommendedName>
        <fullName evidence="2">Eukaryotic translation initiation factor 2 subunit 1</fullName>
    </recommendedName>
    <alternativeName>
        <fullName evidence="5">Eukaryotic translation initiation factor 2 subunit alpha</fullName>
    </alternativeName>
</protein>
<dbReference type="EMBL" id="CAJNYU010002931">
    <property type="protein sequence ID" value="CAF3612331.1"/>
    <property type="molecule type" value="Genomic_DNA"/>
</dbReference>
<evidence type="ECO:0000256" key="2">
    <source>
        <dbReference type="ARBA" id="ARBA00020950"/>
    </source>
</evidence>
<keyword evidence="3" id="KW-0396">Initiation factor</keyword>
<reference evidence="8" key="1">
    <citation type="submission" date="2021-02" db="EMBL/GenBank/DDBJ databases">
        <authorList>
            <person name="Nowell W R."/>
        </authorList>
    </citation>
    <scope>NUCLEOTIDE SEQUENCE</scope>
</reference>
<feature type="region of interest" description="Disordered" evidence="6">
    <location>
        <begin position="291"/>
        <end position="354"/>
    </location>
</feature>
<dbReference type="Gene3D" id="1.10.150.190">
    <property type="entry name" value="Translation initiation factor 2, subunit 1, domain 2"/>
    <property type="match status" value="1"/>
</dbReference>
<evidence type="ECO:0000313" key="14">
    <source>
        <dbReference type="EMBL" id="CAF4462825.1"/>
    </source>
</evidence>
<dbReference type="InterPro" id="IPR024055">
    <property type="entry name" value="TIF2_asu_C"/>
</dbReference>
<evidence type="ECO:0000313" key="9">
    <source>
        <dbReference type="EMBL" id="CAF3485556.1"/>
    </source>
</evidence>
<dbReference type="SMART" id="SM00316">
    <property type="entry name" value="S1"/>
    <property type="match status" value="1"/>
</dbReference>
<dbReference type="EMBL" id="CAJOBR010003726">
    <property type="protein sequence ID" value="CAF4750098.1"/>
    <property type="molecule type" value="Genomic_DNA"/>
</dbReference>
<keyword evidence="19" id="KW-1185">Reference proteome</keyword>
<dbReference type="Pfam" id="PF00575">
    <property type="entry name" value="S1"/>
    <property type="match status" value="1"/>
</dbReference>
<dbReference type="Proteomes" id="UP000663865">
    <property type="component" value="Unassembled WGS sequence"/>
</dbReference>
<dbReference type="EMBL" id="CAJOBS010002868">
    <property type="protein sequence ID" value="CAF4837577.1"/>
    <property type="molecule type" value="Genomic_DNA"/>
</dbReference>
<sequence length="354" mass="40133">MQLTCRFYKNNFPETEDLVMVNVTEIEEMGVYVNLLEYNNRQGMILLTELSRRRIRSINKLIRVGRNEVVVVVRVDRDKGYIDLSKRRVSPEDISKCEEKFVRGKTVNSILRHTAEVLGIKTNEEFEELYEKTAWFYDEKCKRPGAAYDIFVRAVSDEHELNDCQVDENTKKILINNIRRRLTPQAVKCRADVEVACYGYEGVDAVKAALREGLSASTEEMPVKINLIAPPLYVVTATCLDRNEGLSALKKVIDKIKLGIEQYRGIFKIKMEPKVVTDVDDAALQEAMFDAEQENAERPGDDNEDSDEDEDGGIKGKLAGEDDDESAGATKESKTAPQKTTSLADEDDEEEDQD</sequence>
<dbReference type="GO" id="GO:0033290">
    <property type="term" value="C:eukaryotic 48S preinitiation complex"/>
    <property type="evidence" value="ECO:0007669"/>
    <property type="project" value="TreeGrafter"/>
</dbReference>
<name>A0A817WXX7_9BILA</name>
<dbReference type="GO" id="GO:0043022">
    <property type="term" value="F:ribosome binding"/>
    <property type="evidence" value="ECO:0007669"/>
    <property type="project" value="TreeGrafter"/>
</dbReference>
<dbReference type="Gene3D" id="3.30.70.1130">
    <property type="entry name" value="EIF_2_alpha"/>
    <property type="match status" value="1"/>
</dbReference>
<dbReference type="Proteomes" id="UP000663825">
    <property type="component" value="Unassembled WGS sequence"/>
</dbReference>
<dbReference type="InterPro" id="IPR024054">
    <property type="entry name" value="TIF2_asu_middle_sf"/>
</dbReference>
<evidence type="ECO:0000313" key="15">
    <source>
        <dbReference type="EMBL" id="CAF4565622.1"/>
    </source>
</evidence>
<evidence type="ECO:0000313" key="17">
    <source>
        <dbReference type="EMBL" id="CAF4837577.1"/>
    </source>
</evidence>
<evidence type="ECO:0000256" key="3">
    <source>
        <dbReference type="ARBA" id="ARBA00022540"/>
    </source>
</evidence>
<dbReference type="AlphaFoldDB" id="A0A817WXX7"/>
<dbReference type="CDD" id="cd04452">
    <property type="entry name" value="S1_IF2_alpha"/>
    <property type="match status" value="1"/>
</dbReference>
<evidence type="ECO:0000313" key="8">
    <source>
        <dbReference type="EMBL" id="CAF3361277.1"/>
    </source>
</evidence>
<evidence type="ECO:0000313" key="16">
    <source>
        <dbReference type="EMBL" id="CAF4750098.1"/>
    </source>
</evidence>
<feature type="domain" description="S1 motif" evidence="7">
    <location>
        <begin position="16"/>
        <end position="87"/>
    </location>
</feature>
<dbReference type="Proteomes" id="UP000663873">
    <property type="component" value="Unassembled WGS sequence"/>
</dbReference>
<dbReference type="InterPro" id="IPR012340">
    <property type="entry name" value="NA-bd_OB-fold"/>
</dbReference>
<evidence type="ECO:0000256" key="5">
    <source>
        <dbReference type="ARBA" id="ARBA00033370"/>
    </source>
</evidence>
<dbReference type="Proteomes" id="UP000663862">
    <property type="component" value="Unassembled WGS sequence"/>
</dbReference>
<dbReference type="EMBL" id="CAJOBO010002672">
    <property type="protein sequence ID" value="CAF4462825.1"/>
    <property type="molecule type" value="Genomic_DNA"/>
</dbReference>
<dbReference type="Proteomes" id="UP000663848">
    <property type="component" value="Unassembled WGS sequence"/>
</dbReference>
<dbReference type="EMBL" id="CAJNYT010004172">
    <property type="protein sequence ID" value="CAF3641107.1"/>
    <property type="molecule type" value="Genomic_DNA"/>
</dbReference>
<dbReference type="OrthoDB" id="1685042at2759"/>
<dbReference type="EMBL" id="CAJNYV010002520">
    <property type="protein sequence ID" value="CAF3485556.1"/>
    <property type="molecule type" value="Genomic_DNA"/>
</dbReference>
<comment type="caution">
    <text evidence="8">The sequence shown here is derived from an EMBL/GenBank/DDBJ whole genome shotgun (WGS) entry which is preliminary data.</text>
</comment>
<dbReference type="SUPFAM" id="SSF110993">
    <property type="entry name" value="eIF-2-alpha, C-terminal domain"/>
    <property type="match status" value="1"/>
</dbReference>
<dbReference type="InterPro" id="IPR003029">
    <property type="entry name" value="S1_domain"/>
</dbReference>